<dbReference type="InterPro" id="IPR046453">
    <property type="entry name" value="GpA_ATPase"/>
</dbReference>
<comment type="caution">
    <text evidence="2">The sequence shown here is derived from an EMBL/GenBank/DDBJ whole genome shotgun (WGS) entry which is preliminary data.</text>
</comment>
<dbReference type="Pfam" id="PF05876">
    <property type="entry name" value="GpA_ATPase"/>
    <property type="match status" value="1"/>
</dbReference>
<gene>
    <name evidence="2" type="ORF">LCGC14_2380750</name>
</gene>
<sequence>MAGIVDPPPNIAPEEWARKRVLPKGSAEPGPFKPERTPYTIPLMRAFWDAIYKRVCGIMASQMGKTDLECNVIGHRIETDPVPCMYFGPTKVFTERTWEPRFMDMVNSTPLKQLLAPGRQPKSSKQINGIRVTFGWAGSVASLSGETACKVMVDERDAMDDNVKIQGDPVEMADGRHETYPDGQTGIFSTPTIGNVEVGLNDDTGIRIMSPTVRISCDEAQAVERFGVEFERIAFGPLEQDGNDFGYKSMAPTIVCEMHKLEICGADAGAVQPEIKKIYPIMGTRMVMVDIRLPINL</sequence>
<accession>A0A0F9CN62</accession>
<feature type="domain" description="Phage terminase large subunit GpA ATPase" evidence="1">
    <location>
        <begin position="26"/>
        <end position="195"/>
    </location>
</feature>
<evidence type="ECO:0000259" key="1">
    <source>
        <dbReference type="Pfam" id="PF05876"/>
    </source>
</evidence>
<dbReference type="Gene3D" id="3.40.50.300">
    <property type="entry name" value="P-loop containing nucleotide triphosphate hydrolases"/>
    <property type="match status" value="1"/>
</dbReference>
<dbReference type="InterPro" id="IPR027417">
    <property type="entry name" value="P-loop_NTPase"/>
</dbReference>
<feature type="non-terminal residue" evidence="2">
    <location>
        <position position="297"/>
    </location>
</feature>
<reference evidence="2" key="1">
    <citation type="journal article" date="2015" name="Nature">
        <title>Complex archaea that bridge the gap between prokaryotes and eukaryotes.</title>
        <authorList>
            <person name="Spang A."/>
            <person name="Saw J.H."/>
            <person name="Jorgensen S.L."/>
            <person name="Zaremba-Niedzwiedzka K."/>
            <person name="Martijn J."/>
            <person name="Lind A.E."/>
            <person name="van Eijk R."/>
            <person name="Schleper C."/>
            <person name="Guy L."/>
            <person name="Ettema T.J."/>
        </authorList>
    </citation>
    <scope>NUCLEOTIDE SEQUENCE</scope>
</reference>
<dbReference type="AlphaFoldDB" id="A0A0F9CN62"/>
<proteinExistence type="predicted"/>
<dbReference type="EMBL" id="LAZR01035303">
    <property type="protein sequence ID" value="KKL27877.1"/>
    <property type="molecule type" value="Genomic_DNA"/>
</dbReference>
<protein>
    <recommendedName>
        <fullName evidence="1">Phage terminase large subunit GpA ATPase domain-containing protein</fullName>
    </recommendedName>
</protein>
<dbReference type="GO" id="GO:0016887">
    <property type="term" value="F:ATP hydrolysis activity"/>
    <property type="evidence" value="ECO:0007669"/>
    <property type="project" value="InterPro"/>
</dbReference>
<organism evidence="2">
    <name type="scientific">marine sediment metagenome</name>
    <dbReference type="NCBI Taxonomy" id="412755"/>
    <lineage>
        <taxon>unclassified sequences</taxon>
        <taxon>metagenomes</taxon>
        <taxon>ecological metagenomes</taxon>
    </lineage>
</organism>
<evidence type="ECO:0000313" key="2">
    <source>
        <dbReference type="EMBL" id="KKL27877.1"/>
    </source>
</evidence>
<name>A0A0F9CN62_9ZZZZ</name>